<sequence length="207" mass="23640">MDLIIANAFGEIQPVTRFYSLCIFACMIAHSNGCLSKLPNNIDLLIKKRNILGILLSIFNTGQGFDMYFLIHTVLQLSTIEKMVGDSKRFVWYILIIASLSITFSCFLKVGDSVIMVDLIKKNMTYYILKKHNFEQFPMIGLFAFMDMVFQNLHLAILVLQGHGLSLFVVSILPGFILYFIGEVLSKIYMKDFLVPPGQWFSVENEQ</sequence>
<keyword evidence="1" id="KW-1133">Transmembrane helix</keyword>
<organism evidence="2 3">
    <name type="scientific">Eremothecium sinecaudum</name>
    <dbReference type="NCBI Taxonomy" id="45286"/>
    <lineage>
        <taxon>Eukaryota</taxon>
        <taxon>Fungi</taxon>
        <taxon>Dikarya</taxon>
        <taxon>Ascomycota</taxon>
        <taxon>Saccharomycotina</taxon>
        <taxon>Saccharomycetes</taxon>
        <taxon>Saccharomycetales</taxon>
        <taxon>Saccharomycetaceae</taxon>
        <taxon>Eremothecium</taxon>
    </lineage>
</organism>
<dbReference type="AlphaFoldDB" id="A0A0X8HSW3"/>
<keyword evidence="1" id="KW-0812">Transmembrane</keyword>
<accession>A0A0X8HSW3</accession>
<proteinExistence type="predicted"/>
<dbReference type="STRING" id="45286.A0A0X8HSW3"/>
<evidence type="ECO:0000313" key="3">
    <source>
        <dbReference type="Proteomes" id="UP000243052"/>
    </source>
</evidence>
<dbReference type="GeneID" id="28724062"/>
<keyword evidence="3" id="KW-1185">Reference proteome</keyword>
<feature type="transmembrane region" description="Helical" evidence="1">
    <location>
        <begin position="163"/>
        <end position="181"/>
    </location>
</feature>
<evidence type="ECO:0000313" key="2">
    <source>
        <dbReference type="EMBL" id="AMD20798.1"/>
    </source>
</evidence>
<feature type="transmembrane region" description="Helical" evidence="1">
    <location>
        <begin position="137"/>
        <end position="157"/>
    </location>
</feature>
<feature type="transmembrane region" description="Helical" evidence="1">
    <location>
        <begin position="91"/>
        <end position="117"/>
    </location>
</feature>
<evidence type="ECO:0000256" key="1">
    <source>
        <dbReference type="SAM" id="Phobius"/>
    </source>
</evidence>
<keyword evidence="1" id="KW-0472">Membrane</keyword>
<dbReference type="EMBL" id="CP014244">
    <property type="protein sequence ID" value="AMD20798.1"/>
    <property type="molecule type" value="Genomic_DNA"/>
</dbReference>
<name>A0A0X8HSW3_9SACH</name>
<protein>
    <submittedName>
        <fullName evidence="2">HDR056Cp</fullName>
    </submittedName>
</protein>
<gene>
    <name evidence="2" type="ORF">AW171_hschr42715</name>
</gene>
<reference evidence="2 3" key="1">
    <citation type="submission" date="2016-01" db="EMBL/GenBank/DDBJ databases">
        <title>Genome sequence of the yeast Holleya sinecauda.</title>
        <authorList>
            <person name="Dietrich F.S."/>
        </authorList>
    </citation>
    <scope>NUCLEOTIDE SEQUENCE [LARGE SCALE GENOMIC DNA]</scope>
    <source>
        <strain evidence="2 3">ATCC 58844</strain>
    </source>
</reference>
<dbReference type="OrthoDB" id="1716531at2759"/>
<feature type="transmembrane region" description="Helical" evidence="1">
    <location>
        <begin position="50"/>
        <end position="71"/>
    </location>
</feature>
<dbReference type="Proteomes" id="UP000243052">
    <property type="component" value="Chromosome iv"/>
</dbReference>
<dbReference type="RefSeq" id="XP_017987794.1">
    <property type="nucleotide sequence ID" value="XM_018132305.1"/>
</dbReference>